<proteinExistence type="predicted"/>
<dbReference type="Proteomes" id="UP000641429">
    <property type="component" value="Unassembled WGS sequence"/>
</dbReference>
<reference evidence="1" key="1">
    <citation type="submission" date="2020-12" db="EMBL/GenBank/DDBJ databases">
        <title>Molecular epidemiology of VIM- metallo-b-lactamase-producing Enterobacter cloacae complex isolated in France between 2015 and 2018.</title>
        <authorList>
            <person name="Emeraud C."/>
            <person name="Petit C."/>
            <person name="Bonnin R."/>
            <person name="Naas T."/>
            <person name="Dortet L."/>
        </authorList>
    </citation>
    <scope>NUCLEOTIDE SEQUENCE</scope>
    <source>
        <strain evidence="1">170C2</strain>
    </source>
</reference>
<dbReference type="EMBL" id="JAELXN010000085">
    <property type="protein sequence ID" value="MBJ6598085.1"/>
    <property type="molecule type" value="Genomic_DNA"/>
</dbReference>
<dbReference type="AlphaFoldDB" id="A0A8I1G4G2"/>
<evidence type="ECO:0000313" key="2">
    <source>
        <dbReference type="Proteomes" id="UP000641429"/>
    </source>
</evidence>
<sequence>MSRLTTLYIKARAGLSPYEKTPEASLIKMAKKCGRNEIAAINIRLKQFRSELAMVEEWDGDQQDMIWDAIDEHCKLLQLITDKQPT</sequence>
<organism evidence="1 2">
    <name type="scientific">Enterobacter asburiae</name>
    <dbReference type="NCBI Taxonomy" id="61645"/>
    <lineage>
        <taxon>Bacteria</taxon>
        <taxon>Pseudomonadati</taxon>
        <taxon>Pseudomonadota</taxon>
        <taxon>Gammaproteobacteria</taxon>
        <taxon>Enterobacterales</taxon>
        <taxon>Enterobacteriaceae</taxon>
        <taxon>Enterobacter</taxon>
        <taxon>Enterobacter cloacae complex</taxon>
    </lineage>
</organism>
<name>A0A8I1G4G2_ENTAS</name>
<accession>A0A8I1G4G2</accession>
<dbReference type="RefSeq" id="WP_153655789.1">
    <property type="nucleotide sequence ID" value="NZ_CAXOGY010000002.1"/>
</dbReference>
<evidence type="ECO:0000313" key="1">
    <source>
        <dbReference type="EMBL" id="MBJ6598085.1"/>
    </source>
</evidence>
<gene>
    <name evidence="1" type="ORF">JGT27_20555</name>
</gene>
<comment type="caution">
    <text evidence="1">The sequence shown here is derived from an EMBL/GenBank/DDBJ whole genome shotgun (WGS) entry which is preliminary data.</text>
</comment>
<protein>
    <submittedName>
        <fullName evidence="1">Uncharacterized protein</fullName>
    </submittedName>
</protein>